<feature type="region of interest" description="Disordered" evidence="1">
    <location>
        <begin position="258"/>
        <end position="283"/>
    </location>
</feature>
<gene>
    <name evidence="2" type="ORF">FC770_14100</name>
</gene>
<dbReference type="OrthoDB" id="9793147at2"/>
<evidence type="ECO:0000313" key="2">
    <source>
        <dbReference type="EMBL" id="TKI60654.1"/>
    </source>
</evidence>
<comment type="caution">
    <text evidence="2">The sequence shown here is derived from an EMBL/GenBank/DDBJ whole genome shotgun (WGS) entry which is preliminary data.</text>
</comment>
<accession>A0A4U2YJ01</accession>
<dbReference type="SUPFAM" id="SSF51182">
    <property type="entry name" value="RmlC-like cupins"/>
    <property type="match status" value="2"/>
</dbReference>
<dbReference type="InterPro" id="IPR014710">
    <property type="entry name" value="RmlC-like_jellyroll"/>
</dbReference>
<dbReference type="InterPro" id="IPR028013">
    <property type="entry name" value="DUF4437"/>
</dbReference>
<dbReference type="RefSeq" id="WP_137066961.1">
    <property type="nucleotide sequence ID" value="NZ_CP040748.1"/>
</dbReference>
<sequence length="283" mass="32032">MRPHVEMIHEADYVWHPAELPGGVGEAVERRLSVDEEDGSSSLVLEFVTDWSRPAGVPEADTEFFLVEGEMTYGGRVMAPWEYVHVPKGVPMEELGFRAGSKALHWREYGTSRFVLGGERHPDARGEVTLTDPNAMEWTSTLDRTAGPLSPLYIKMLHHDPETDFYTRLIKAPTGWEEPRMLHHPVYEEYYTLAGRTKALHGEASVGTYTFRPSHIKHGHFETLEETIWIIRCDGALENLHTVDTWIDWGGTALNYDPETRGPVPSTMPLRSRSAGPWDPRLA</sequence>
<organism evidence="2 3">
    <name type="scientific">Nocardioides jishulii</name>
    <dbReference type="NCBI Taxonomy" id="2575440"/>
    <lineage>
        <taxon>Bacteria</taxon>
        <taxon>Bacillati</taxon>
        <taxon>Actinomycetota</taxon>
        <taxon>Actinomycetes</taxon>
        <taxon>Propionibacteriales</taxon>
        <taxon>Nocardioidaceae</taxon>
        <taxon>Nocardioides</taxon>
    </lineage>
</organism>
<dbReference type="Proteomes" id="UP000307808">
    <property type="component" value="Unassembled WGS sequence"/>
</dbReference>
<name>A0A4U2YJ01_9ACTN</name>
<dbReference type="Gene3D" id="2.60.120.10">
    <property type="entry name" value="Jelly Rolls"/>
    <property type="match status" value="1"/>
</dbReference>
<evidence type="ECO:0000313" key="3">
    <source>
        <dbReference type="Proteomes" id="UP000307808"/>
    </source>
</evidence>
<proteinExistence type="predicted"/>
<reference evidence="2 3" key="1">
    <citation type="submission" date="2019-04" db="EMBL/GenBank/DDBJ databases">
        <authorList>
            <person name="Dong K."/>
        </authorList>
    </citation>
    <scope>NUCLEOTIDE SEQUENCE [LARGE SCALE GENOMIC DNA]</scope>
    <source>
        <strain evidence="3">dk3543</strain>
    </source>
</reference>
<dbReference type="InterPro" id="IPR011051">
    <property type="entry name" value="RmlC_Cupin_sf"/>
</dbReference>
<keyword evidence="3" id="KW-1185">Reference proteome</keyword>
<dbReference type="EMBL" id="SZPY01000004">
    <property type="protein sequence ID" value="TKI60654.1"/>
    <property type="molecule type" value="Genomic_DNA"/>
</dbReference>
<protein>
    <submittedName>
        <fullName evidence="2">DUF4437 domain-containing protein</fullName>
    </submittedName>
</protein>
<dbReference type="AlphaFoldDB" id="A0A4U2YJ01"/>
<evidence type="ECO:0000256" key="1">
    <source>
        <dbReference type="SAM" id="MobiDB-lite"/>
    </source>
</evidence>
<dbReference type="Pfam" id="PF14499">
    <property type="entry name" value="DUF4437"/>
    <property type="match status" value="1"/>
</dbReference>